<keyword evidence="4" id="KW-1185">Reference proteome</keyword>
<feature type="region of interest" description="Disordered" evidence="1">
    <location>
        <begin position="30"/>
        <end position="60"/>
    </location>
</feature>
<proteinExistence type="predicted"/>
<reference evidence="3 4" key="1">
    <citation type="submission" date="2019-07" db="EMBL/GenBank/DDBJ databases">
        <authorList>
            <person name="Kim J."/>
        </authorList>
    </citation>
    <scope>NUCLEOTIDE SEQUENCE [LARGE SCALE GENOMIC DNA]</scope>
    <source>
        <strain evidence="4">dk17</strain>
    </source>
</reference>
<feature type="chain" id="PRO_5022048084" description="Porin" evidence="2">
    <location>
        <begin position="23"/>
        <end position="697"/>
    </location>
</feature>
<dbReference type="OrthoDB" id="1489309at2"/>
<evidence type="ECO:0008006" key="5">
    <source>
        <dbReference type="Google" id="ProtNLM"/>
    </source>
</evidence>
<name>A0A563U7T8_9SPHI</name>
<dbReference type="AlphaFoldDB" id="A0A563U7T8"/>
<organism evidence="3 4">
    <name type="scientific">Mucilaginibacter pallidiroseus</name>
    <dbReference type="NCBI Taxonomy" id="2599295"/>
    <lineage>
        <taxon>Bacteria</taxon>
        <taxon>Pseudomonadati</taxon>
        <taxon>Bacteroidota</taxon>
        <taxon>Sphingobacteriia</taxon>
        <taxon>Sphingobacteriales</taxon>
        <taxon>Sphingobacteriaceae</taxon>
        <taxon>Mucilaginibacter</taxon>
    </lineage>
</organism>
<feature type="signal peptide" evidence="2">
    <location>
        <begin position="1"/>
        <end position="22"/>
    </location>
</feature>
<dbReference type="InterPro" id="IPR025631">
    <property type="entry name" value="Porin_10"/>
</dbReference>
<sequence length="697" mass="80406">MAQRLKYLLVILICASAQFASAQINRYPTNPTTGRMEPVYSRDTGRVQSREQSQNLDSVRAREESHRDSIVINSKFIKVTTERLLSDSIQLFPLDTGLVNFENWSVLSQPRNPKISLGYLGVSQRDLLFNPRKTIGFDEGLHSLDAYLLQPQDINYYNARAPYTLLSLYNTLGSTKEQLFKVVHTQNVKPNWNIGLMMNFNGSRGYYSNNNVLSQNVSDINFGLFSWYHSVNKRYNLLANLLFNNLKAPETGSLQNNDIYNTGSFDKSREPVRLGSSFQSQKNNGLYVKQFYYIGRIDSAKNGTTSVLPTQRVAYTFYYNQRKYNYLQNGVDTYNVFPDYYFTAARSRDSLNVLHLQNDFSYSFYLRGRSVGFVKNELKLDVGLTQDYYKMSQFVSDSVLNSVGRKQILPSRVQNESFQNITLKAKLGYRFSDRIYLDGDIRQIVQGRNFGDLLYDAKLSLAGGRKAGRIVLGAYLQSSSPGMIYTNWISNHYIFNNDFNNQKVTNLSFNYINDMLQFDVKAEYFLINDYLYFASPNGGIDATPMQFGGAINMLKISAGKNLKWRRLHFDNYLVYQKTDNRNILRTPEIYTYSSLYFDATFFNVLKSQFGVTARYNSEYKAPSYALGIGQFYNGPDVTFTSYPIGSVFFKTTLERTNIFIQYDYVNQGLFSKGFYTVNRYPQMEKMLKFGVAWTFYN</sequence>
<dbReference type="Proteomes" id="UP000320042">
    <property type="component" value="Unassembled WGS sequence"/>
</dbReference>
<dbReference type="EMBL" id="VOEJ01000006">
    <property type="protein sequence ID" value="TWR27417.1"/>
    <property type="molecule type" value="Genomic_DNA"/>
</dbReference>
<evidence type="ECO:0000313" key="3">
    <source>
        <dbReference type="EMBL" id="TWR27417.1"/>
    </source>
</evidence>
<evidence type="ECO:0000256" key="1">
    <source>
        <dbReference type="SAM" id="MobiDB-lite"/>
    </source>
</evidence>
<dbReference type="RefSeq" id="WP_146382386.1">
    <property type="nucleotide sequence ID" value="NZ_VOEJ01000006.1"/>
</dbReference>
<accession>A0A563U7T8</accession>
<evidence type="ECO:0000256" key="2">
    <source>
        <dbReference type="SAM" id="SignalP"/>
    </source>
</evidence>
<protein>
    <recommendedName>
        <fullName evidence="5">Porin</fullName>
    </recommendedName>
</protein>
<gene>
    <name evidence="3" type="ORF">FPZ43_13120</name>
</gene>
<evidence type="ECO:0000313" key="4">
    <source>
        <dbReference type="Proteomes" id="UP000320042"/>
    </source>
</evidence>
<dbReference type="Pfam" id="PF14121">
    <property type="entry name" value="Porin_10"/>
    <property type="match status" value="1"/>
</dbReference>
<comment type="caution">
    <text evidence="3">The sequence shown here is derived from an EMBL/GenBank/DDBJ whole genome shotgun (WGS) entry which is preliminary data.</text>
</comment>
<keyword evidence="2" id="KW-0732">Signal</keyword>